<sequence length="147" mass="17167">MPTLLERLRKFIAENPIQQNERDISNPKLKPQKINWFRDCDEAVQLKLNFNMKLLLAKMAYNGIMSVEAASHQFVLVFDPKTGERPAWAPNSRQAVLDMDIDDWYDLGAEMGMEWEEEEATIGRCRREWCSLHNVSKILTYAEMMAE</sequence>
<dbReference type="Proteomes" id="UP000275078">
    <property type="component" value="Unassembled WGS sequence"/>
</dbReference>
<gene>
    <name evidence="1" type="ORF">BJ508DRAFT_337044</name>
</gene>
<organism evidence="1 2">
    <name type="scientific">Ascobolus immersus RN42</name>
    <dbReference type="NCBI Taxonomy" id="1160509"/>
    <lineage>
        <taxon>Eukaryota</taxon>
        <taxon>Fungi</taxon>
        <taxon>Dikarya</taxon>
        <taxon>Ascomycota</taxon>
        <taxon>Pezizomycotina</taxon>
        <taxon>Pezizomycetes</taxon>
        <taxon>Pezizales</taxon>
        <taxon>Ascobolaceae</taxon>
        <taxon>Ascobolus</taxon>
    </lineage>
</organism>
<name>A0A3N4H9A1_ASCIM</name>
<proteinExistence type="predicted"/>
<evidence type="ECO:0000313" key="2">
    <source>
        <dbReference type="Proteomes" id="UP000275078"/>
    </source>
</evidence>
<evidence type="ECO:0000313" key="1">
    <source>
        <dbReference type="EMBL" id="RPA70577.1"/>
    </source>
</evidence>
<keyword evidence="2" id="KW-1185">Reference proteome</keyword>
<reference evidence="1 2" key="1">
    <citation type="journal article" date="2018" name="Nat. Ecol. Evol.">
        <title>Pezizomycetes genomes reveal the molecular basis of ectomycorrhizal truffle lifestyle.</title>
        <authorList>
            <person name="Murat C."/>
            <person name="Payen T."/>
            <person name="Noel B."/>
            <person name="Kuo A."/>
            <person name="Morin E."/>
            <person name="Chen J."/>
            <person name="Kohler A."/>
            <person name="Krizsan K."/>
            <person name="Balestrini R."/>
            <person name="Da Silva C."/>
            <person name="Montanini B."/>
            <person name="Hainaut M."/>
            <person name="Levati E."/>
            <person name="Barry K.W."/>
            <person name="Belfiori B."/>
            <person name="Cichocki N."/>
            <person name="Clum A."/>
            <person name="Dockter R.B."/>
            <person name="Fauchery L."/>
            <person name="Guy J."/>
            <person name="Iotti M."/>
            <person name="Le Tacon F."/>
            <person name="Lindquist E.A."/>
            <person name="Lipzen A."/>
            <person name="Malagnac F."/>
            <person name="Mello A."/>
            <person name="Molinier V."/>
            <person name="Miyauchi S."/>
            <person name="Poulain J."/>
            <person name="Riccioni C."/>
            <person name="Rubini A."/>
            <person name="Sitrit Y."/>
            <person name="Splivallo R."/>
            <person name="Traeger S."/>
            <person name="Wang M."/>
            <person name="Zifcakova L."/>
            <person name="Wipf D."/>
            <person name="Zambonelli A."/>
            <person name="Paolocci F."/>
            <person name="Nowrousian M."/>
            <person name="Ottonello S."/>
            <person name="Baldrian P."/>
            <person name="Spatafora J.W."/>
            <person name="Henrissat B."/>
            <person name="Nagy L.G."/>
            <person name="Aury J.M."/>
            <person name="Wincker P."/>
            <person name="Grigoriev I.V."/>
            <person name="Bonfante P."/>
            <person name="Martin F.M."/>
        </authorList>
    </citation>
    <scope>NUCLEOTIDE SEQUENCE [LARGE SCALE GENOMIC DNA]</scope>
    <source>
        <strain evidence="1 2">RN42</strain>
    </source>
</reference>
<dbReference type="AlphaFoldDB" id="A0A3N4H9A1"/>
<accession>A0A3N4H9A1</accession>
<protein>
    <submittedName>
        <fullName evidence="1">Uncharacterized protein</fullName>
    </submittedName>
</protein>
<dbReference type="EMBL" id="ML120239">
    <property type="protein sequence ID" value="RPA70577.1"/>
    <property type="molecule type" value="Genomic_DNA"/>
</dbReference>